<dbReference type="InterPro" id="IPR000873">
    <property type="entry name" value="AMP-dep_synth/lig_dom"/>
</dbReference>
<protein>
    <recommendedName>
        <fullName evidence="7 9">Phenylacetate-coenzyme A ligase</fullName>
        <ecNumber evidence="6 9">6.2.1.30</ecNumber>
    </recommendedName>
    <alternativeName>
        <fullName evidence="8 9">Phenylacetyl-CoA ligase</fullName>
    </alternativeName>
</protein>
<gene>
    <name evidence="12" type="primary">paaF</name>
    <name evidence="12" type="ORF">G3T36_00175</name>
</gene>
<keyword evidence="2 9" id="KW-0436">Ligase</keyword>
<evidence type="ECO:0000256" key="9">
    <source>
        <dbReference type="PIRNR" id="PIRNR006444"/>
    </source>
</evidence>
<evidence type="ECO:0000256" key="3">
    <source>
        <dbReference type="ARBA" id="ARBA00022741"/>
    </source>
</evidence>
<evidence type="ECO:0000256" key="4">
    <source>
        <dbReference type="ARBA" id="ARBA00060591"/>
    </source>
</evidence>
<dbReference type="GO" id="GO:0000166">
    <property type="term" value="F:nucleotide binding"/>
    <property type="evidence" value="ECO:0007669"/>
    <property type="project" value="UniProtKB-KW"/>
</dbReference>
<dbReference type="Gene3D" id="3.30.300.30">
    <property type="match status" value="1"/>
</dbReference>
<dbReference type="InterPro" id="IPR028154">
    <property type="entry name" value="AMP-dep_Lig_C"/>
</dbReference>
<dbReference type="GO" id="GO:0047475">
    <property type="term" value="F:phenylacetate-CoA ligase activity"/>
    <property type="evidence" value="ECO:0007669"/>
    <property type="project" value="UniProtKB-EC"/>
</dbReference>
<dbReference type="EC" id="6.2.1.30" evidence="6 9"/>
<comment type="subunit">
    <text evidence="1">Monomer.</text>
</comment>
<dbReference type="AlphaFoldDB" id="A0A6L9XTH2"/>
<dbReference type="UniPathway" id="UPA00930"/>
<evidence type="ECO:0000313" key="12">
    <source>
        <dbReference type="EMBL" id="NEN04278.1"/>
    </source>
</evidence>
<evidence type="ECO:0000259" key="11">
    <source>
        <dbReference type="Pfam" id="PF14535"/>
    </source>
</evidence>
<dbReference type="Proteomes" id="UP000474967">
    <property type="component" value="Unassembled WGS sequence"/>
</dbReference>
<comment type="pathway">
    <text evidence="4 9">Aromatic compound metabolism; phenylacetate degradation.</text>
</comment>
<evidence type="ECO:0000313" key="13">
    <source>
        <dbReference type="Proteomes" id="UP000474967"/>
    </source>
</evidence>
<keyword evidence="3 9" id="KW-0547">Nucleotide-binding</keyword>
<dbReference type="NCBIfam" id="TIGR02155">
    <property type="entry name" value="PA_CoA_ligase"/>
    <property type="match status" value="1"/>
</dbReference>
<evidence type="ECO:0000256" key="2">
    <source>
        <dbReference type="ARBA" id="ARBA00022598"/>
    </source>
</evidence>
<dbReference type="Pfam" id="PF00501">
    <property type="entry name" value="AMP-binding"/>
    <property type="match status" value="1"/>
</dbReference>
<evidence type="ECO:0000256" key="7">
    <source>
        <dbReference type="ARBA" id="ARBA00068695"/>
    </source>
</evidence>
<dbReference type="SUPFAM" id="SSF56801">
    <property type="entry name" value="Acetyl-CoA synthetase-like"/>
    <property type="match status" value="1"/>
</dbReference>
<dbReference type="Gene3D" id="3.40.50.12780">
    <property type="entry name" value="N-terminal domain of ligase-like"/>
    <property type="match status" value="1"/>
</dbReference>
<feature type="domain" description="AMP-dependent synthetase/ligase" evidence="10">
    <location>
        <begin position="88"/>
        <end position="295"/>
    </location>
</feature>
<name>A0A6L9XTH2_9MICO</name>
<evidence type="ECO:0000256" key="8">
    <source>
        <dbReference type="ARBA" id="ARBA00075111"/>
    </source>
</evidence>
<comment type="function">
    <text evidence="9">Catalyzes the activation of phenylacetic acid (PA) to phenylacetyl-CoA (PA-CoA).</text>
</comment>
<dbReference type="InterPro" id="IPR011880">
    <property type="entry name" value="PA_CoA_ligase"/>
</dbReference>
<reference evidence="12 13" key="1">
    <citation type="journal article" date="2014" name="J. Microbiol.">
        <title>Diaminobutyricibacter tongyongensis gen. nov., sp. nov. and Homoserinibacter gongjuensis gen. nov., sp. nov. belong to the family Microbacteriaceae.</title>
        <authorList>
            <person name="Kim S.J."/>
            <person name="Ahn J.H."/>
            <person name="Weon H.Y."/>
            <person name="Hamada M."/>
            <person name="Suzuki K."/>
            <person name="Kwon S.W."/>
        </authorList>
    </citation>
    <scope>NUCLEOTIDE SEQUENCE [LARGE SCALE GENOMIC DNA]</scope>
    <source>
        <strain evidence="12 13">NBRC 108724</strain>
    </source>
</reference>
<dbReference type="InterPro" id="IPR042099">
    <property type="entry name" value="ANL_N_sf"/>
</dbReference>
<dbReference type="InterPro" id="IPR045851">
    <property type="entry name" value="AMP-bd_C_sf"/>
</dbReference>
<comment type="caution">
    <text evidence="12">The sequence shown here is derived from an EMBL/GenBank/DDBJ whole genome shotgun (WGS) entry which is preliminary data.</text>
</comment>
<accession>A0A6L9XTH2</accession>
<dbReference type="FunFam" id="3.40.50.12780:FF:000016">
    <property type="entry name" value="Phenylacetate-coenzyme A ligase"/>
    <property type="match status" value="1"/>
</dbReference>
<dbReference type="EMBL" id="JAAGWY010000001">
    <property type="protein sequence ID" value="NEN04278.1"/>
    <property type="molecule type" value="Genomic_DNA"/>
</dbReference>
<dbReference type="PANTHER" id="PTHR43439">
    <property type="entry name" value="PHENYLACETATE-COENZYME A LIGASE"/>
    <property type="match status" value="1"/>
</dbReference>
<dbReference type="CDD" id="cd05913">
    <property type="entry name" value="PaaK"/>
    <property type="match status" value="1"/>
</dbReference>
<sequence>MSAGRLRAPAWDELDPEERLSRDELQALQLERLRWTVRHAYENVPLYTRKFDEAGVRPGDIRSLDDVALLPFTTKDDLRETYPFGMFAVPMDQVARIHASSGTTGRPTVVGYTKTDLANWAGLVARCLRASGVRPGMRVHNAYGYGLFTGGLGAHAGIEALGATVIPMSGGQTSKQVQLIHDFEPDVIMCTPSYLLTIADAMAEAGLDPRATSLKVAILGAEPWTNAMRAELEERLDIDAVDIYGLSEVMGPGVGNECIDTKDGPHLWEDHFLPEVIDPETRDVLGDGELGELVFTTLTKEAFPVIRYRTRDLTRLLPGSARPGMRRMEKITGRNDDMIILRGVNLFPTQIEEIVLGIDDLSPHFVLELTRPGRLDELTVRIERAEGADAVACDRASAALIARVKDQIGSTVLVTVEAPGTLERSAGKLKRVYDLR</sequence>
<evidence type="ECO:0000256" key="5">
    <source>
        <dbReference type="ARBA" id="ARBA00061566"/>
    </source>
</evidence>
<dbReference type="Pfam" id="PF14535">
    <property type="entry name" value="AMP-binding_C_2"/>
    <property type="match status" value="1"/>
</dbReference>
<dbReference type="PIRSF" id="PIRSF006444">
    <property type="entry name" value="PaaK"/>
    <property type="match status" value="1"/>
</dbReference>
<dbReference type="InterPro" id="IPR051414">
    <property type="entry name" value="Adenylate-forming_Reductase"/>
</dbReference>
<keyword evidence="13" id="KW-1185">Reference proteome</keyword>
<comment type="similarity">
    <text evidence="5 9">Belongs to the phenylacetyl-CoA ligase family.</text>
</comment>
<dbReference type="GO" id="GO:0010124">
    <property type="term" value="P:phenylacetate catabolic process"/>
    <property type="evidence" value="ECO:0007669"/>
    <property type="project" value="UniProtKB-UniRule"/>
</dbReference>
<feature type="domain" description="AMP-dependent ligase C-terminal" evidence="11">
    <location>
        <begin position="343"/>
        <end position="436"/>
    </location>
</feature>
<dbReference type="InterPro" id="IPR049623">
    <property type="entry name" value="PA_CoA_lig_proteobact_actino"/>
</dbReference>
<organism evidence="12 13">
    <name type="scientific">Leifsonia tongyongensis</name>
    <dbReference type="NCBI Taxonomy" id="1268043"/>
    <lineage>
        <taxon>Bacteria</taxon>
        <taxon>Bacillati</taxon>
        <taxon>Actinomycetota</taxon>
        <taxon>Actinomycetes</taxon>
        <taxon>Micrococcales</taxon>
        <taxon>Microbacteriaceae</taxon>
        <taxon>Leifsonia</taxon>
    </lineage>
</organism>
<dbReference type="PANTHER" id="PTHR43439:SF1">
    <property type="entry name" value="PHENYLACETATE-COENZYME A LIGASE"/>
    <property type="match status" value="1"/>
</dbReference>
<comment type="catalytic activity">
    <reaction evidence="9">
        <text>2-phenylacetate + ATP + CoA = phenylacetyl-CoA + AMP + diphosphate</text>
        <dbReference type="Rhea" id="RHEA:20956"/>
        <dbReference type="ChEBI" id="CHEBI:18401"/>
        <dbReference type="ChEBI" id="CHEBI:30616"/>
        <dbReference type="ChEBI" id="CHEBI:33019"/>
        <dbReference type="ChEBI" id="CHEBI:57287"/>
        <dbReference type="ChEBI" id="CHEBI:57390"/>
        <dbReference type="ChEBI" id="CHEBI:456215"/>
        <dbReference type="EC" id="6.2.1.30"/>
    </reaction>
</comment>
<proteinExistence type="inferred from homology"/>
<evidence type="ECO:0000256" key="1">
    <source>
        <dbReference type="ARBA" id="ARBA00011245"/>
    </source>
</evidence>
<evidence type="ECO:0000256" key="6">
    <source>
        <dbReference type="ARBA" id="ARBA00066629"/>
    </source>
</evidence>
<dbReference type="RefSeq" id="WP_163287426.1">
    <property type="nucleotide sequence ID" value="NZ_JAAGWY010000001.1"/>
</dbReference>
<evidence type="ECO:0000259" key="10">
    <source>
        <dbReference type="Pfam" id="PF00501"/>
    </source>
</evidence>